<evidence type="ECO:0000256" key="1">
    <source>
        <dbReference type="ARBA" id="ARBA00003314"/>
    </source>
</evidence>
<dbReference type="EMBL" id="LCBE01000002">
    <property type="protein sequence ID" value="KKS05020.1"/>
    <property type="molecule type" value="Genomic_DNA"/>
</dbReference>
<organism evidence="13 14">
    <name type="scientific">Candidatus Nomurabacteria bacterium GW2011_GWA2_41_25</name>
    <dbReference type="NCBI Taxonomy" id="1618736"/>
    <lineage>
        <taxon>Bacteria</taxon>
        <taxon>Candidatus Nomuraibacteriota</taxon>
    </lineage>
</organism>
<evidence type="ECO:0000256" key="11">
    <source>
        <dbReference type="RuleBase" id="RU363039"/>
    </source>
</evidence>
<gene>
    <name evidence="13" type="ORF">UU58_C0002G0032</name>
</gene>
<dbReference type="InterPro" id="IPR014729">
    <property type="entry name" value="Rossmann-like_a/b/a_fold"/>
</dbReference>
<name>A0A0G0VVZ9_9BACT</name>
<comment type="catalytic activity">
    <reaction evidence="10">
        <text>tRNA(Met) + L-methionine + ATP = L-methionyl-tRNA(Met) + AMP + diphosphate</text>
        <dbReference type="Rhea" id="RHEA:13481"/>
        <dbReference type="Rhea" id="RHEA-COMP:9667"/>
        <dbReference type="Rhea" id="RHEA-COMP:9698"/>
        <dbReference type="ChEBI" id="CHEBI:30616"/>
        <dbReference type="ChEBI" id="CHEBI:33019"/>
        <dbReference type="ChEBI" id="CHEBI:57844"/>
        <dbReference type="ChEBI" id="CHEBI:78442"/>
        <dbReference type="ChEBI" id="CHEBI:78530"/>
        <dbReference type="ChEBI" id="CHEBI:456215"/>
        <dbReference type="EC" id="6.1.1.10"/>
    </reaction>
</comment>
<dbReference type="GO" id="GO:0005524">
    <property type="term" value="F:ATP binding"/>
    <property type="evidence" value="ECO:0007669"/>
    <property type="project" value="UniProtKB-KW"/>
</dbReference>
<evidence type="ECO:0000259" key="12">
    <source>
        <dbReference type="Pfam" id="PF09334"/>
    </source>
</evidence>
<dbReference type="PANTHER" id="PTHR43326">
    <property type="entry name" value="METHIONYL-TRNA SYNTHETASE"/>
    <property type="match status" value="1"/>
</dbReference>
<evidence type="ECO:0000256" key="5">
    <source>
        <dbReference type="ARBA" id="ARBA00022741"/>
    </source>
</evidence>
<dbReference type="PRINTS" id="PR01041">
    <property type="entry name" value="TRNASYNTHMET"/>
</dbReference>
<keyword evidence="7 11" id="KW-0648">Protein biosynthesis</keyword>
<evidence type="ECO:0000313" key="13">
    <source>
        <dbReference type="EMBL" id="KKS05020.1"/>
    </source>
</evidence>
<accession>A0A0G0VVZ9</accession>
<protein>
    <recommendedName>
        <fullName evidence="3">Methionine--tRNA ligase</fullName>
        <ecNumber evidence="2">6.1.1.10</ecNumber>
    </recommendedName>
    <alternativeName>
        <fullName evidence="9">Methionyl-tRNA synthetase</fullName>
    </alternativeName>
</protein>
<evidence type="ECO:0000313" key="14">
    <source>
        <dbReference type="Proteomes" id="UP000034236"/>
    </source>
</evidence>
<dbReference type="InterPro" id="IPR023457">
    <property type="entry name" value="Met-tRNA_synth_2"/>
</dbReference>
<proteinExistence type="inferred from homology"/>
<comment type="caution">
    <text evidence="13">The sequence shown here is derived from an EMBL/GenBank/DDBJ whole genome shotgun (WGS) entry which is preliminary data.</text>
</comment>
<sequence length="490" mass="56564">MTSKEKKPFYITTTIPYVNADPHIGFALELVQTDAIARYQRLSGKDVFFSTGTDEYGQKILEASQKEGKDAQEYVDHYAAEFKKLKNALGISNDTFVRTTSEHHKKAAQEMWRRCGAKGDIYKKSYTGNYCVGCESFKTEKDLNAGRRCFLHPNLEISILQEENYFFRFSKYQNKLLEYLSRPDVILPDWRKEEAIAFVKSGLEDFSISREKKRLGWGVPVPDDADQVIYVWFDALTNYISTLGWPADAKALAGRPEENLFEKFWQKGEVVQMAGKDQVRFQSIMWQAMLMSADIKNTDKVVYHGFITSGGQKMSKSLGNVINPLDLAKEYGTEAVRYFLLRHVHPFEDSDVTPENIKEAYNANLANGLGNLASRILTLSEKYLDKCPEIPEKSDFTEYFEFFEKFDIKQAADYVWNEIGELDKFIQKTEPFKVVKIDEKKGKELISSTVLHLYRIARMLNPIMPETNIMLKKLIKENKKPEKPLFLRKD</sequence>
<evidence type="ECO:0000256" key="10">
    <source>
        <dbReference type="ARBA" id="ARBA00047364"/>
    </source>
</evidence>
<dbReference type="GO" id="GO:0004825">
    <property type="term" value="F:methionine-tRNA ligase activity"/>
    <property type="evidence" value="ECO:0007669"/>
    <property type="project" value="UniProtKB-EC"/>
</dbReference>
<dbReference type="PANTHER" id="PTHR43326:SF1">
    <property type="entry name" value="METHIONINE--TRNA LIGASE, MITOCHONDRIAL"/>
    <property type="match status" value="1"/>
</dbReference>
<evidence type="ECO:0000256" key="9">
    <source>
        <dbReference type="ARBA" id="ARBA00030904"/>
    </source>
</evidence>
<dbReference type="InterPro" id="IPR015413">
    <property type="entry name" value="Methionyl/Leucyl_tRNA_Synth"/>
</dbReference>
<dbReference type="InterPro" id="IPR009080">
    <property type="entry name" value="tRNAsynth_Ia_anticodon-bd"/>
</dbReference>
<evidence type="ECO:0000256" key="6">
    <source>
        <dbReference type="ARBA" id="ARBA00022840"/>
    </source>
</evidence>
<dbReference type="Gene3D" id="2.170.220.10">
    <property type="match status" value="1"/>
</dbReference>
<dbReference type="FunFam" id="2.170.220.10:FF:000001">
    <property type="entry name" value="methionine--tRNA ligase, mitochondrial"/>
    <property type="match status" value="1"/>
</dbReference>
<dbReference type="NCBIfam" id="TIGR00398">
    <property type="entry name" value="metG"/>
    <property type="match status" value="1"/>
</dbReference>
<keyword evidence="4 11" id="KW-0436">Ligase</keyword>
<keyword evidence="5 11" id="KW-0547">Nucleotide-binding</keyword>
<evidence type="ECO:0000256" key="3">
    <source>
        <dbReference type="ARBA" id="ARBA00018753"/>
    </source>
</evidence>
<dbReference type="Proteomes" id="UP000034236">
    <property type="component" value="Unassembled WGS sequence"/>
</dbReference>
<reference evidence="13 14" key="1">
    <citation type="journal article" date="2015" name="Nature">
        <title>rRNA introns, odd ribosomes, and small enigmatic genomes across a large radiation of phyla.</title>
        <authorList>
            <person name="Brown C.T."/>
            <person name="Hug L.A."/>
            <person name="Thomas B.C."/>
            <person name="Sharon I."/>
            <person name="Castelle C.J."/>
            <person name="Singh A."/>
            <person name="Wilkins M.J."/>
            <person name="Williams K.H."/>
            <person name="Banfield J.F."/>
        </authorList>
    </citation>
    <scope>NUCLEOTIDE SEQUENCE [LARGE SCALE GENOMIC DNA]</scope>
</reference>
<dbReference type="CDD" id="cd00814">
    <property type="entry name" value="MetRS_core"/>
    <property type="match status" value="1"/>
</dbReference>
<evidence type="ECO:0000256" key="7">
    <source>
        <dbReference type="ARBA" id="ARBA00022917"/>
    </source>
</evidence>
<keyword evidence="6 11" id="KW-0067">ATP-binding</keyword>
<evidence type="ECO:0000256" key="8">
    <source>
        <dbReference type="ARBA" id="ARBA00023146"/>
    </source>
</evidence>
<comment type="similarity">
    <text evidence="11">Belongs to the class-I aminoacyl-tRNA synthetase family.</text>
</comment>
<evidence type="ECO:0000256" key="2">
    <source>
        <dbReference type="ARBA" id="ARBA00012838"/>
    </source>
</evidence>
<dbReference type="Pfam" id="PF09334">
    <property type="entry name" value="tRNA-synt_1g"/>
    <property type="match status" value="2"/>
</dbReference>
<dbReference type="InterPro" id="IPR014758">
    <property type="entry name" value="Met-tRNA_synth"/>
</dbReference>
<dbReference type="EC" id="6.1.1.10" evidence="2"/>
<keyword evidence="8 11" id="KW-0030">Aminoacyl-tRNA synthetase</keyword>
<dbReference type="InterPro" id="IPR033911">
    <property type="entry name" value="MetRS_core"/>
</dbReference>
<dbReference type="SUPFAM" id="SSF47323">
    <property type="entry name" value="Anticodon-binding domain of a subclass of class I aminoacyl-tRNA synthetases"/>
    <property type="match status" value="1"/>
</dbReference>
<dbReference type="GO" id="GO:0006431">
    <property type="term" value="P:methionyl-tRNA aminoacylation"/>
    <property type="evidence" value="ECO:0007669"/>
    <property type="project" value="InterPro"/>
</dbReference>
<comment type="function">
    <text evidence="1">Is required not only for elongation of protein synthesis but also for the initiation of all mRNA translation through initiator tRNA(fMet) aminoacylation.</text>
</comment>
<feature type="domain" description="Methionyl/Leucyl tRNA synthetase" evidence="12">
    <location>
        <begin position="10"/>
        <end position="142"/>
    </location>
</feature>
<dbReference type="SUPFAM" id="SSF52374">
    <property type="entry name" value="Nucleotidylyl transferase"/>
    <property type="match status" value="1"/>
</dbReference>
<dbReference type="PATRIC" id="fig|1618736.3.peg.122"/>
<feature type="domain" description="Methionyl/Leucyl tRNA synthetase" evidence="12">
    <location>
        <begin position="160"/>
        <end position="376"/>
    </location>
</feature>
<dbReference type="AlphaFoldDB" id="A0A0G0VVZ9"/>
<evidence type="ECO:0000256" key="4">
    <source>
        <dbReference type="ARBA" id="ARBA00022598"/>
    </source>
</evidence>
<dbReference type="Gene3D" id="3.40.50.620">
    <property type="entry name" value="HUPs"/>
    <property type="match status" value="1"/>
</dbReference>
<dbReference type="Gene3D" id="1.10.730.10">
    <property type="entry name" value="Isoleucyl-tRNA Synthetase, Domain 1"/>
    <property type="match status" value="1"/>
</dbReference>